<reference evidence="19 20" key="1">
    <citation type="journal article" date="2016" name="Nat. Commun.">
        <title>Thousands of microbial genomes shed light on interconnected biogeochemical processes in an aquifer system.</title>
        <authorList>
            <person name="Anantharaman K."/>
            <person name="Brown C.T."/>
            <person name="Hug L.A."/>
            <person name="Sharon I."/>
            <person name="Castelle C.J."/>
            <person name="Probst A.J."/>
            <person name="Thomas B.C."/>
            <person name="Singh A."/>
            <person name="Wilkins M.J."/>
            <person name="Karaoz U."/>
            <person name="Brodie E.L."/>
            <person name="Williams K.H."/>
            <person name="Hubbard S.S."/>
            <person name="Banfield J.F."/>
        </authorList>
    </citation>
    <scope>NUCLEOTIDE SEQUENCE [LARGE SCALE GENOMIC DNA]</scope>
</reference>
<dbReference type="GO" id="GO:0005829">
    <property type="term" value="C:cytosol"/>
    <property type="evidence" value="ECO:0007669"/>
    <property type="project" value="TreeGrafter"/>
</dbReference>
<keyword evidence="8 15" id="KW-0489">Methyltransferase</keyword>
<evidence type="ECO:0000256" key="4">
    <source>
        <dbReference type="ARBA" id="ARBA00011738"/>
    </source>
</evidence>
<dbReference type="AlphaFoldDB" id="A0A1G2L601"/>
<comment type="caution">
    <text evidence="19">The sequence shown here is derived from an EMBL/GenBank/DDBJ whole genome shotgun (WGS) entry which is preliminary data.</text>
</comment>
<comment type="caution">
    <text evidence="15">Lacks conserved residue(s) required for the propagation of feature annotation.</text>
</comment>
<dbReference type="PIRSF" id="PIRSF000386">
    <property type="entry name" value="tRNA_mtase"/>
    <property type="match status" value="1"/>
</dbReference>
<evidence type="ECO:0000256" key="11">
    <source>
        <dbReference type="ARBA" id="ARBA00022694"/>
    </source>
</evidence>
<sequence length="219" mass="24793">MRFDVITLFPEICAAYLGESILKRAQEKQLLSFFMHNPRDYTKDAHRRVDGRAYGGGPGMVIRADAIVAIIASALKSKKFKSLKETKIILFSAGGKQFNAKMAAAWAKKCDRMIMIAGRYEGVDERIKKIYKMKEISVGPYVLTGGELPALVVIDAVSRHVPGVLGKHESLEERRLGVGVPVYTRPEVLVWKKKKYRVPPVLLSGDHRKIEEWRKRKKK</sequence>
<dbReference type="InterPro" id="IPR023148">
    <property type="entry name" value="tRNA_m1G_MeTrfase_C_sf"/>
</dbReference>
<dbReference type="GO" id="GO:0002939">
    <property type="term" value="P:tRNA N1-guanine methylation"/>
    <property type="evidence" value="ECO:0007669"/>
    <property type="project" value="TreeGrafter"/>
</dbReference>
<dbReference type="EC" id="2.1.1.228" evidence="5 15"/>
<dbReference type="PANTHER" id="PTHR46417">
    <property type="entry name" value="TRNA (GUANINE-N(1)-)-METHYLTRANSFERASE"/>
    <property type="match status" value="1"/>
</dbReference>
<organism evidence="19 20">
    <name type="scientific">Candidatus Sungbacteria bacterium RIFCSPLOWO2_01_FULL_54_21</name>
    <dbReference type="NCBI Taxonomy" id="1802279"/>
    <lineage>
        <taxon>Bacteria</taxon>
        <taxon>Candidatus Sungiibacteriota</taxon>
    </lineage>
</organism>
<feature type="domain" description="tRNA methyltransferase TRMD/TRM10-type" evidence="18">
    <location>
        <begin position="1"/>
        <end position="218"/>
    </location>
</feature>
<protein>
    <recommendedName>
        <fullName evidence="6 15">tRNA (guanine-N(1)-)-methyltransferase</fullName>
        <ecNumber evidence="5 15">2.1.1.228</ecNumber>
    </recommendedName>
    <alternativeName>
        <fullName evidence="12 15">M1G-methyltransferase</fullName>
    </alternativeName>
    <alternativeName>
        <fullName evidence="13 15">tRNA [GM37] methyltransferase</fullName>
    </alternativeName>
</protein>
<dbReference type="InterPro" id="IPR016009">
    <property type="entry name" value="tRNA_MeTrfase_TRMD/TRM10"/>
</dbReference>
<dbReference type="EMBL" id="MHQR01000026">
    <property type="protein sequence ID" value="OHA07097.1"/>
    <property type="molecule type" value="Genomic_DNA"/>
</dbReference>
<evidence type="ECO:0000313" key="19">
    <source>
        <dbReference type="EMBL" id="OHA07097.1"/>
    </source>
</evidence>
<comment type="subunit">
    <text evidence="4 15 17">Homodimer.</text>
</comment>
<evidence type="ECO:0000256" key="8">
    <source>
        <dbReference type="ARBA" id="ARBA00022603"/>
    </source>
</evidence>
<evidence type="ECO:0000256" key="12">
    <source>
        <dbReference type="ARBA" id="ARBA00029736"/>
    </source>
</evidence>
<keyword evidence="7 15" id="KW-0963">Cytoplasm</keyword>
<evidence type="ECO:0000256" key="2">
    <source>
        <dbReference type="ARBA" id="ARBA00004496"/>
    </source>
</evidence>
<evidence type="ECO:0000256" key="16">
    <source>
        <dbReference type="PIRSR" id="PIRSR000386-1"/>
    </source>
</evidence>
<evidence type="ECO:0000256" key="1">
    <source>
        <dbReference type="ARBA" id="ARBA00002634"/>
    </source>
</evidence>
<evidence type="ECO:0000256" key="10">
    <source>
        <dbReference type="ARBA" id="ARBA00022691"/>
    </source>
</evidence>
<dbReference type="Pfam" id="PF01746">
    <property type="entry name" value="tRNA_m1G_MT"/>
    <property type="match status" value="1"/>
</dbReference>
<name>A0A1G2L601_9BACT</name>
<gene>
    <name evidence="15" type="primary">trmD</name>
    <name evidence="19" type="ORF">A3B34_02015</name>
</gene>
<evidence type="ECO:0000256" key="15">
    <source>
        <dbReference type="HAMAP-Rule" id="MF_00605"/>
    </source>
</evidence>
<evidence type="ECO:0000256" key="3">
    <source>
        <dbReference type="ARBA" id="ARBA00007630"/>
    </source>
</evidence>
<keyword evidence="9 15" id="KW-0808">Transferase</keyword>
<proteinExistence type="inferred from homology"/>
<dbReference type="HAMAP" id="MF_00605">
    <property type="entry name" value="TrmD"/>
    <property type="match status" value="1"/>
</dbReference>
<dbReference type="SUPFAM" id="SSF75217">
    <property type="entry name" value="alpha/beta knot"/>
    <property type="match status" value="1"/>
</dbReference>
<evidence type="ECO:0000256" key="13">
    <source>
        <dbReference type="ARBA" id="ARBA00033392"/>
    </source>
</evidence>
<keyword evidence="11 15" id="KW-0819">tRNA processing</keyword>
<evidence type="ECO:0000256" key="14">
    <source>
        <dbReference type="ARBA" id="ARBA00047783"/>
    </source>
</evidence>
<dbReference type="InterPro" id="IPR029028">
    <property type="entry name" value="Alpha/beta_knot_MTases"/>
</dbReference>
<dbReference type="GO" id="GO:0052906">
    <property type="term" value="F:tRNA (guanine(37)-N1)-methyltransferase activity"/>
    <property type="evidence" value="ECO:0007669"/>
    <property type="project" value="UniProtKB-UniRule"/>
</dbReference>
<comment type="similarity">
    <text evidence="3 15 17">Belongs to the RNA methyltransferase TrmD family.</text>
</comment>
<dbReference type="InterPro" id="IPR002649">
    <property type="entry name" value="tRNA_m1G_MeTrfase_TrmD"/>
</dbReference>
<dbReference type="STRING" id="1802279.A3B34_02015"/>
<dbReference type="Gene3D" id="1.10.1270.20">
    <property type="entry name" value="tRNA(m1g37)methyltransferase, domain 2"/>
    <property type="match status" value="1"/>
</dbReference>
<evidence type="ECO:0000256" key="6">
    <source>
        <dbReference type="ARBA" id="ARBA00014679"/>
    </source>
</evidence>
<keyword evidence="10 15" id="KW-0949">S-adenosyl-L-methionine</keyword>
<comment type="subcellular location">
    <subcellularLocation>
        <location evidence="2 15 17">Cytoplasm</location>
    </subcellularLocation>
</comment>
<comment type="function">
    <text evidence="1 15 17">Specifically methylates guanosine-37 in various tRNAs.</text>
</comment>
<evidence type="ECO:0000256" key="5">
    <source>
        <dbReference type="ARBA" id="ARBA00012807"/>
    </source>
</evidence>
<dbReference type="NCBIfam" id="NF000648">
    <property type="entry name" value="PRK00026.1"/>
    <property type="match status" value="1"/>
</dbReference>
<evidence type="ECO:0000313" key="20">
    <source>
        <dbReference type="Proteomes" id="UP000176510"/>
    </source>
</evidence>
<comment type="catalytic activity">
    <reaction evidence="14 15 17">
        <text>guanosine(37) in tRNA + S-adenosyl-L-methionine = N(1)-methylguanosine(37) in tRNA + S-adenosyl-L-homocysteine + H(+)</text>
        <dbReference type="Rhea" id="RHEA:36899"/>
        <dbReference type="Rhea" id="RHEA-COMP:10145"/>
        <dbReference type="Rhea" id="RHEA-COMP:10147"/>
        <dbReference type="ChEBI" id="CHEBI:15378"/>
        <dbReference type="ChEBI" id="CHEBI:57856"/>
        <dbReference type="ChEBI" id="CHEBI:59789"/>
        <dbReference type="ChEBI" id="CHEBI:73542"/>
        <dbReference type="ChEBI" id="CHEBI:74269"/>
        <dbReference type="EC" id="2.1.1.228"/>
    </reaction>
</comment>
<dbReference type="Proteomes" id="UP000176510">
    <property type="component" value="Unassembled WGS sequence"/>
</dbReference>
<feature type="binding site" evidence="15 16">
    <location>
        <position position="118"/>
    </location>
    <ligand>
        <name>S-adenosyl-L-methionine</name>
        <dbReference type="ChEBI" id="CHEBI:59789"/>
    </ligand>
</feature>
<evidence type="ECO:0000256" key="7">
    <source>
        <dbReference type="ARBA" id="ARBA00022490"/>
    </source>
</evidence>
<dbReference type="PANTHER" id="PTHR46417:SF1">
    <property type="entry name" value="TRNA (GUANINE-N(1)-)-METHYLTRANSFERASE"/>
    <property type="match status" value="1"/>
</dbReference>
<evidence type="ECO:0000259" key="18">
    <source>
        <dbReference type="Pfam" id="PF01746"/>
    </source>
</evidence>
<evidence type="ECO:0000256" key="17">
    <source>
        <dbReference type="RuleBase" id="RU003464"/>
    </source>
</evidence>
<dbReference type="InterPro" id="IPR029026">
    <property type="entry name" value="tRNA_m1G_MTases_N"/>
</dbReference>
<dbReference type="NCBIfam" id="TIGR00088">
    <property type="entry name" value="trmD"/>
    <property type="match status" value="1"/>
</dbReference>
<evidence type="ECO:0000256" key="9">
    <source>
        <dbReference type="ARBA" id="ARBA00022679"/>
    </source>
</evidence>
<accession>A0A1G2L601</accession>
<dbReference type="Gene3D" id="3.40.1280.10">
    <property type="match status" value="1"/>
</dbReference>